<proteinExistence type="predicted"/>
<evidence type="ECO:0000313" key="4">
    <source>
        <dbReference type="Proteomes" id="UP000035065"/>
    </source>
</evidence>
<evidence type="ECO:0000256" key="1">
    <source>
        <dbReference type="SAM" id="MobiDB-lite"/>
    </source>
</evidence>
<organism evidence="3 4">
    <name type="scientific">Gordonia neofelifaecis NRRL B-59395</name>
    <dbReference type="NCBI Taxonomy" id="644548"/>
    <lineage>
        <taxon>Bacteria</taxon>
        <taxon>Bacillati</taxon>
        <taxon>Actinomycetota</taxon>
        <taxon>Actinomycetes</taxon>
        <taxon>Mycobacteriales</taxon>
        <taxon>Gordoniaceae</taxon>
        <taxon>Gordonia</taxon>
    </lineage>
</organism>
<feature type="domain" description="Histone acetyltransferase Rv0428c-like C-terminal" evidence="2">
    <location>
        <begin position="87"/>
        <end position="164"/>
    </location>
</feature>
<gene>
    <name evidence="3" type="ORF">SCNU_10816</name>
</gene>
<dbReference type="InterPro" id="IPR056935">
    <property type="entry name" value="Rv0428c-like_C"/>
</dbReference>
<protein>
    <submittedName>
        <fullName evidence="3">GCN5-like N-acetyltransferase</fullName>
    </submittedName>
</protein>
<evidence type="ECO:0000259" key="2">
    <source>
        <dbReference type="Pfam" id="PF24553"/>
    </source>
</evidence>
<name>F1YJT3_9ACTN</name>
<keyword evidence="3" id="KW-0808">Transferase</keyword>
<accession>F1YJT3</accession>
<feature type="region of interest" description="Disordered" evidence="1">
    <location>
        <begin position="23"/>
        <end position="45"/>
    </location>
</feature>
<dbReference type="AlphaFoldDB" id="F1YJT3"/>
<evidence type="ECO:0000313" key="3">
    <source>
        <dbReference type="EMBL" id="EGD55015.1"/>
    </source>
</evidence>
<dbReference type="RefSeq" id="WP_009679385.1">
    <property type="nucleotide sequence ID" value="NZ_AEUD01000008.1"/>
</dbReference>
<dbReference type="Pfam" id="PF24553">
    <property type="entry name" value="Rv0428c_C"/>
    <property type="match status" value="1"/>
</dbReference>
<sequence>MATRGPRPALGDRVVIRYRLGDDAPADWRSSPNPPTTGSPTQSDITGILREQSDDAIVVERDGALHRLATSAISSVRLLSRRVVRNSEIREVERALMLAAPARERAESDGWLLNGAGDGLRSAAVAPVDFGATGAGLVGAREWLAARGLPTRVVVADRLLRTSALGATVVGSADLEVLVGPEPTTAAAGEWARIADGVAAVTVLADDDAARAAWRALSFELHHTCRMLNL</sequence>
<dbReference type="eggNOG" id="COG0456">
    <property type="taxonomic scope" value="Bacteria"/>
</dbReference>
<dbReference type="STRING" id="644548.SCNU_10816"/>
<keyword evidence="4" id="KW-1185">Reference proteome</keyword>
<comment type="caution">
    <text evidence="3">The sequence shown here is derived from an EMBL/GenBank/DDBJ whole genome shotgun (WGS) entry which is preliminary data.</text>
</comment>
<dbReference type="Proteomes" id="UP000035065">
    <property type="component" value="Unassembled WGS sequence"/>
</dbReference>
<dbReference type="EMBL" id="AEUD01000008">
    <property type="protein sequence ID" value="EGD55015.1"/>
    <property type="molecule type" value="Genomic_DNA"/>
</dbReference>
<reference evidence="3 4" key="1">
    <citation type="journal article" date="2011" name="J. Bacteriol.">
        <title>Draft Genome Sequence of Gordonia neofelifaecis NRRL B-59395, a Cholesterol-Degrading Actinomycete.</title>
        <authorList>
            <person name="Ge F."/>
            <person name="Li W."/>
            <person name="Chen G."/>
            <person name="Liu Y."/>
            <person name="Zhang G."/>
            <person name="Yong B."/>
            <person name="Wang Q."/>
            <person name="Wang N."/>
            <person name="Huang Z."/>
            <person name="Li W."/>
            <person name="Wang J."/>
            <person name="Wu C."/>
            <person name="Xie Q."/>
            <person name="Liu G."/>
        </authorList>
    </citation>
    <scope>NUCLEOTIDE SEQUENCE [LARGE SCALE GENOMIC DNA]</scope>
    <source>
        <strain evidence="3 4">NRRL B-59395</strain>
    </source>
</reference>
<dbReference type="GO" id="GO:0016740">
    <property type="term" value="F:transferase activity"/>
    <property type="evidence" value="ECO:0007669"/>
    <property type="project" value="UniProtKB-KW"/>
</dbReference>